<dbReference type="Gene3D" id="3.40.50.720">
    <property type="entry name" value="NAD(P)-binding Rossmann-like Domain"/>
    <property type="match status" value="1"/>
</dbReference>
<dbReference type="RefSeq" id="WP_209705260.1">
    <property type="nucleotide sequence ID" value="NZ_JAFIDA010000001.1"/>
</dbReference>
<dbReference type="EC" id="1.1.1.100" evidence="1"/>
<protein>
    <submittedName>
        <fullName evidence="1">3-oxoacyl-[acyl-carrier protein] reductase</fullName>
        <ecNumber evidence="1">1.1.1.100</ecNumber>
    </submittedName>
</protein>
<dbReference type="InterPro" id="IPR002347">
    <property type="entry name" value="SDR_fam"/>
</dbReference>
<dbReference type="Pfam" id="PF13561">
    <property type="entry name" value="adh_short_C2"/>
    <property type="match status" value="1"/>
</dbReference>
<name>A0A940PWB2_9MICO</name>
<gene>
    <name evidence="1" type="ORF">JOF28_001563</name>
</gene>
<evidence type="ECO:0000313" key="1">
    <source>
        <dbReference type="EMBL" id="MBP1326331.1"/>
    </source>
</evidence>
<keyword evidence="1" id="KW-0560">Oxidoreductase</keyword>
<dbReference type="Proteomes" id="UP000675163">
    <property type="component" value="Unassembled WGS sequence"/>
</dbReference>
<dbReference type="EMBL" id="JAFIDA010000001">
    <property type="protein sequence ID" value="MBP1326331.1"/>
    <property type="molecule type" value="Genomic_DNA"/>
</dbReference>
<dbReference type="InterPro" id="IPR036291">
    <property type="entry name" value="NAD(P)-bd_dom_sf"/>
</dbReference>
<sequence length="235" mass="26091">MRAWLMTRDEIIFPSRSEARVAEFREVLGALAEHPNLHFVIHDYVTFDGAESLAAAVETQFGPVTDVVASIGGWWQGRPLWQVTRDEWNRYFVELTTAHFATARAWIPRLPKHGSYQLILGGSATTPVPGASIINMEQAALKMMHEVLSQEVGAERRVFAQILGPVETRQRQWVDPTWVSDAEVGRVSVAAAANSAASSAQFTLRNKEHVSRVLQQLAEGRQEATNEAATGEENE</sequence>
<comment type="caution">
    <text evidence="1">The sequence shown here is derived from an EMBL/GenBank/DDBJ whole genome shotgun (WGS) entry which is preliminary data.</text>
</comment>
<keyword evidence="2" id="KW-1185">Reference proteome</keyword>
<dbReference type="GO" id="GO:0004316">
    <property type="term" value="F:3-oxoacyl-[acyl-carrier-protein] reductase (NADPH) activity"/>
    <property type="evidence" value="ECO:0007669"/>
    <property type="project" value="UniProtKB-EC"/>
</dbReference>
<dbReference type="AlphaFoldDB" id="A0A940PWB2"/>
<organism evidence="1 2">
    <name type="scientific">Leucobacter exalbidus</name>
    <dbReference type="NCBI Taxonomy" id="662960"/>
    <lineage>
        <taxon>Bacteria</taxon>
        <taxon>Bacillati</taxon>
        <taxon>Actinomycetota</taxon>
        <taxon>Actinomycetes</taxon>
        <taxon>Micrococcales</taxon>
        <taxon>Microbacteriaceae</taxon>
        <taxon>Leucobacter</taxon>
    </lineage>
</organism>
<evidence type="ECO:0000313" key="2">
    <source>
        <dbReference type="Proteomes" id="UP000675163"/>
    </source>
</evidence>
<reference evidence="1" key="1">
    <citation type="submission" date="2021-02" db="EMBL/GenBank/DDBJ databases">
        <title>Sequencing the genomes of 1000 actinobacteria strains.</title>
        <authorList>
            <person name="Klenk H.-P."/>
        </authorList>
    </citation>
    <scope>NUCLEOTIDE SEQUENCE</scope>
    <source>
        <strain evidence="1">DSM 22850</strain>
    </source>
</reference>
<accession>A0A940PWB2</accession>
<dbReference type="SUPFAM" id="SSF51735">
    <property type="entry name" value="NAD(P)-binding Rossmann-fold domains"/>
    <property type="match status" value="1"/>
</dbReference>
<proteinExistence type="predicted"/>